<dbReference type="PANTHER" id="PTHR11439:SF467">
    <property type="entry name" value="INTEGRASE CATALYTIC DOMAIN-CONTAINING PROTEIN"/>
    <property type="match status" value="1"/>
</dbReference>
<evidence type="ECO:0000313" key="1">
    <source>
        <dbReference type="EMBL" id="KAL1215902.1"/>
    </source>
</evidence>
<protein>
    <submittedName>
        <fullName evidence="1">Retrovirus-related Pol polyprotein from transposon TNT 1-94</fullName>
    </submittedName>
</protein>
<keyword evidence="2" id="KW-1185">Reference proteome</keyword>
<dbReference type="EMBL" id="JBANAX010000282">
    <property type="protein sequence ID" value="KAL1215902.1"/>
    <property type="molecule type" value="Genomic_DNA"/>
</dbReference>
<name>A0ABD1BBG9_CARAN</name>
<sequence length="161" mass="18564">MKDLGQTKYCLGLQIEHSQKDIFVHPSTYTKRVLKRFNMDNATHLSTPIVVRSLKVENDPFRPAEENEEILGHEVPYLSAIRALMYLTNCTRPDISFSVNLLARFSSSPTRRHWNGIKHVFCYFQGTTDLRLFYSKNSNGQMISFADAGYLSYPHKAQSRT</sequence>
<evidence type="ECO:0000313" key="2">
    <source>
        <dbReference type="Proteomes" id="UP001558713"/>
    </source>
</evidence>
<gene>
    <name evidence="1" type="ORF">V5N11_029181</name>
</gene>
<proteinExistence type="predicted"/>
<dbReference type="AlphaFoldDB" id="A0ABD1BBG9"/>
<dbReference type="PANTHER" id="PTHR11439">
    <property type="entry name" value="GAG-POL-RELATED RETROTRANSPOSON"/>
    <property type="match status" value="1"/>
</dbReference>
<organism evidence="1 2">
    <name type="scientific">Cardamine amara subsp. amara</name>
    <dbReference type="NCBI Taxonomy" id="228776"/>
    <lineage>
        <taxon>Eukaryota</taxon>
        <taxon>Viridiplantae</taxon>
        <taxon>Streptophyta</taxon>
        <taxon>Embryophyta</taxon>
        <taxon>Tracheophyta</taxon>
        <taxon>Spermatophyta</taxon>
        <taxon>Magnoliopsida</taxon>
        <taxon>eudicotyledons</taxon>
        <taxon>Gunneridae</taxon>
        <taxon>Pentapetalae</taxon>
        <taxon>rosids</taxon>
        <taxon>malvids</taxon>
        <taxon>Brassicales</taxon>
        <taxon>Brassicaceae</taxon>
        <taxon>Cardamineae</taxon>
        <taxon>Cardamine</taxon>
    </lineage>
</organism>
<dbReference type="Proteomes" id="UP001558713">
    <property type="component" value="Unassembled WGS sequence"/>
</dbReference>
<accession>A0ABD1BBG9</accession>
<comment type="caution">
    <text evidence="1">The sequence shown here is derived from an EMBL/GenBank/DDBJ whole genome shotgun (WGS) entry which is preliminary data.</text>
</comment>
<reference evidence="1 2" key="1">
    <citation type="submission" date="2024-04" db="EMBL/GenBank/DDBJ databases">
        <title>Genome assembly C_amara_ONT_v2.</title>
        <authorList>
            <person name="Yant L."/>
            <person name="Moore C."/>
            <person name="Slenker M."/>
        </authorList>
    </citation>
    <scope>NUCLEOTIDE SEQUENCE [LARGE SCALE GENOMIC DNA]</scope>
    <source>
        <tissue evidence="1">Leaf</tissue>
    </source>
</reference>